<dbReference type="InterPro" id="IPR047111">
    <property type="entry name" value="YbaP-like"/>
</dbReference>
<dbReference type="PANTHER" id="PTHR40590:SF1">
    <property type="entry name" value="CYTOPLASMIC PROTEIN"/>
    <property type="match status" value="1"/>
</dbReference>
<feature type="signal peptide" evidence="1">
    <location>
        <begin position="1"/>
        <end position="20"/>
    </location>
</feature>
<reference evidence="3" key="1">
    <citation type="journal article" date="2019" name="Int. J. Syst. Evol. Microbiol.">
        <title>The Global Catalogue of Microorganisms (GCM) 10K type strain sequencing project: providing services to taxonomists for standard genome sequencing and annotation.</title>
        <authorList>
            <consortium name="The Broad Institute Genomics Platform"/>
            <consortium name="The Broad Institute Genome Sequencing Center for Infectious Disease"/>
            <person name="Wu L."/>
            <person name="Ma J."/>
        </authorList>
    </citation>
    <scope>NUCLEOTIDE SEQUENCE [LARGE SCALE GENOMIC DNA]</scope>
    <source>
        <strain evidence="3">CGMCC 1.6784</strain>
    </source>
</reference>
<dbReference type="EMBL" id="BMLK01000015">
    <property type="protein sequence ID" value="GGN54824.1"/>
    <property type="molecule type" value="Genomic_DNA"/>
</dbReference>
<evidence type="ECO:0000256" key="1">
    <source>
        <dbReference type="SAM" id="SignalP"/>
    </source>
</evidence>
<keyword evidence="3" id="KW-1185">Reference proteome</keyword>
<feature type="chain" id="PRO_5047442761" description="TraB/GumN family protein" evidence="1">
    <location>
        <begin position="21"/>
        <end position="280"/>
    </location>
</feature>
<dbReference type="PANTHER" id="PTHR40590">
    <property type="entry name" value="CYTOPLASMIC PROTEIN-RELATED"/>
    <property type="match status" value="1"/>
</dbReference>
<gene>
    <name evidence="2" type="ORF">GCM10011349_30900</name>
</gene>
<accession>A0ABQ2JVL0</accession>
<sequence length="280" mass="29710">MILLLAALALAGCSSIPQHADPALWKVESPEGQVGWLFGTIHSSPRPLDWETPPVRAALEDAGAVVVEVGNLADEAEVSATFALLAKNSGQPPISQRVIAADRPALIALLKSTGYKDGDFTAMDTWAAALTLARNNAGRDDARNGVDRAVVAQAGPRPIIELEGATKQLSLFDSLPESEQRDLLGAVAREAADPERDLSAAWRSGDMAAIEAETRKGLLADPELREVLFTARNRRWTARIAEAVRAGRKPFVAVGAAHMAGPDGLPAMLARQGFSVTRVD</sequence>
<dbReference type="Pfam" id="PF01963">
    <property type="entry name" value="TraB_PrgY_gumN"/>
    <property type="match status" value="1"/>
</dbReference>
<protein>
    <recommendedName>
        <fullName evidence="4">TraB/GumN family protein</fullName>
    </recommendedName>
</protein>
<name>A0ABQ2JVL0_9SPHN</name>
<keyword evidence="1" id="KW-0732">Signal</keyword>
<organism evidence="2 3">
    <name type="scientific">Novosphingobium indicum</name>
    <dbReference type="NCBI Taxonomy" id="462949"/>
    <lineage>
        <taxon>Bacteria</taxon>
        <taxon>Pseudomonadati</taxon>
        <taxon>Pseudomonadota</taxon>
        <taxon>Alphaproteobacteria</taxon>
        <taxon>Sphingomonadales</taxon>
        <taxon>Sphingomonadaceae</taxon>
        <taxon>Novosphingobium</taxon>
    </lineage>
</organism>
<comment type="caution">
    <text evidence="2">The sequence shown here is derived from an EMBL/GenBank/DDBJ whole genome shotgun (WGS) entry which is preliminary data.</text>
</comment>
<evidence type="ECO:0000313" key="2">
    <source>
        <dbReference type="EMBL" id="GGN54824.1"/>
    </source>
</evidence>
<dbReference type="CDD" id="cd14789">
    <property type="entry name" value="Tiki"/>
    <property type="match status" value="1"/>
</dbReference>
<evidence type="ECO:0000313" key="3">
    <source>
        <dbReference type="Proteomes" id="UP000605099"/>
    </source>
</evidence>
<dbReference type="RefSeq" id="WP_229710460.1">
    <property type="nucleotide sequence ID" value="NZ_BMLK01000015.1"/>
</dbReference>
<dbReference type="InterPro" id="IPR002816">
    <property type="entry name" value="TraB/PrgY/GumN_fam"/>
</dbReference>
<proteinExistence type="predicted"/>
<dbReference type="Proteomes" id="UP000605099">
    <property type="component" value="Unassembled WGS sequence"/>
</dbReference>
<evidence type="ECO:0008006" key="4">
    <source>
        <dbReference type="Google" id="ProtNLM"/>
    </source>
</evidence>